<name>A0ABU2WG70_9GAMM</name>
<organism evidence="2 3">
    <name type="scientific">Banduia mediterranea</name>
    <dbReference type="NCBI Taxonomy" id="3075609"/>
    <lineage>
        <taxon>Bacteria</taxon>
        <taxon>Pseudomonadati</taxon>
        <taxon>Pseudomonadota</taxon>
        <taxon>Gammaproteobacteria</taxon>
        <taxon>Nevskiales</taxon>
        <taxon>Algiphilaceae</taxon>
        <taxon>Banduia</taxon>
    </lineage>
</organism>
<accession>A0ABU2WG70</accession>
<proteinExistence type="predicted"/>
<keyword evidence="3" id="KW-1185">Reference proteome</keyword>
<comment type="caution">
    <text evidence="2">The sequence shown here is derived from an EMBL/GenBank/DDBJ whole genome shotgun (WGS) entry which is preliminary data.</text>
</comment>
<feature type="compositionally biased region" description="Basic and acidic residues" evidence="1">
    <location>
        <begin position="53"/>
        <end position="74"/>
    </location>
</feature>
<dbReference type="EMBL" id="JAVRIC010000004">
    <property type="protein sequence ID" value="MDT0496540.1"/>
    <property type="molecule type" value="Genomic_DNA"/>
</dbReference>
<dbReference type="RefSeq" id="WP_311363932.1">
    <property type="nucleotide sequence ID" value="NZ_JAVRIC010000004.1"/>
</dbReference>
<sequence>MSAAGFKLESLNFPVRGDRLSADLYRPVSPDHRGRCDQGAGADIRGTPGQPDSDCRRREGRRNRVEIKCSPKLQ</sequence>
<dbReference type="Proteomes" id="UP001254608">
    <property type="component" value="Unassembled WGS sequence"/>
</dbReference>
<evidence type="ECO:0000256" key="1">
    <source>
        <dbReference type="SAM" id="MobiDB-lite"/>
    </source>
</evidence>
<gene>
    <name evidence="2" type="ORF">RM530_04065</name>
</gene>
<evidence type="ECO:0000313" key="2">
    <source>
        <dbReference type="EMBL" id="MDT0496540.1"/>
    </source>
</evidence>
<reference evidence="2 3" key="1">
    <citation type="submission" date="2023-09" db="EMBL/GenBank/DDBJ databases">
        <authorList>
            <person name="Rey-Velasco X."/>
        </authorList>
    </citation>
    <scope>NUCLEOTIDE SEQUENCE [LARGE SCALE GENOMIC DNA]</scope>
    <source>
        <strain evidence="2 3">W345</strain>
    </source>
</reference>
<evidence type="ECO:0000313" key="3">
    <source>
        <dbReference type="Proteomes" id="UP001254608"/>
    </source>
</evidence>
<protein>
    <submittedName>
        <fullName evidence="2">Uncharacterized protein</fullName>
    </submittedName>
</protein>
<feature type="region of interest" description="Disordered" evidence="1">
    <location>
        <begin position="24"/>
        <end position="74"/>
    </location>
</feature>